<evidence type="ECO:0000313" key="2">
    <source>
        <dbReference type="Proteomes" id="UP001060085"/>
    </source>
</evidence>
<gene>
    <name evidence="1" type="ORF">M9H77_11003</name>
</gene>
<protein>
    <submittedName>
        <fullName evidence="1">Uncharacterized protein</fullName>
    </submittedName>
</protein>
<sequence length="597" mass="65209">MSMPSSYWCYRCNRFVRVWNQDSVTCPDCNLGFVEEIETPTRSSLSESRRRRFPAAAMYMMRNSESNQSLNSGSGSGSSPALRRSRRNGGDRSPFNPVIVLRGPSDGGGGATGAGGGGGGGFELYYDDGAGSGLRPLPASMSEFLLGSGFDRLLDQLAQIEANGIGRIDNPPASKAAIESMPTIMIDEGHIAIDSYCAVCKEAFELGAESREMPCKHLYHSECILPWLSLRNSCPVCRHELPTDTRETGESNRVSNEQNGVGNDDETVGLTIWRLPGGGFAVGRFSGGRRNGERELPVVYTEMDGGFNNNGVPRRISWGSRGGVSRQSGGLRRFFQSLFACFGRNGGSSGSSSSSDSRITRRSSSFSSVFSSGSRRRRNWGFEVNSANRRWALKFWESSRIAACDLTCIIKAEGTGEEANAMFPSSYAYNTVRRQPYTSLEFCDTLLSSSLSSWIWKSSICSVIQPLECEVEAGLSPSSGFWYLFSYALFVVSLLYEVEEDLGCGNKLCLKCDLLSSLVTAGDMSCRVGMFQILINGRLSSVFRPQRDICQVDLLSLFFFLNCALSTFAFRAPVKAGISFAWQSLLAGIRLLKQGLG</sequence>
<dbReference type="Proteomes" id="UP001060085">
    <property type="component" value="Linkage Group LG03"/>
</dbReference>
<keyword evidence="2" id="KW-1185">Reference proteome</keyword>
<accession>A0ACC0BDA0</accession>
<evidence type="ECO:0000313" key="1">
    <source>
        <dbReference type="EMBL" id="KAI5670639.1"/>
    </source>
</evidence>
<organism evidence="1 2">
    <name type="scientific">Catharanthus roseus</name>
    <name type="common">Madagascar periwinkle</name>
    <name type="synonym">Vinca rosea</name>
    <dbReference type="NCBI Taxonomy" id="4058"/>
    <lineage>
        <taxon>Eukaryota</taxon>
        <taxon>Viridiplantae</taxon>
        <taxon>Streptophyta</taxon>
        <taxon>Embryophyta</taxon>
        <taxon>Tracheophyta</taxon>
        <taxon>Spermatophyta</taxon>
        <taxon>Magnoliopsida</taxon>
        <taxon>eudicotyledons</taxon>
        <taxon>Gunneridae</taxon>
        <taxon>Pentapetalae</taxon>
        <taxon>asterids</taxon>
        <taxon>lamiids</taxon>
        <taxon>Gentianales</taxon>
        <taxon>Apocynaceae</taxon>
        <taxon>Rauvolfioideae</taxon>
        <taxon>Vinceae</taxon>
        <taxon>Catharanthinae</taxon>
        <taxon>Catharanthus</taxon>
    </lineage>
</organism>
<dbReference type="EMBL" id="CM044703">
    <property type="protein sequence ID" value="KAI5670639.1"/>
    <property type="molecule type" value="Genomic_DNA"/>
</dbReference>
<proteinExistence type="predicted"/>
<reference evidence="2" key="1">
    <citation type="journal article" date="2023" name="Nat. Plants">
        <title>Single-cell RNA sequencing provides a high-resolution roadmap for understanding the multicellular compartmentation of specialized metabolism.</title>
        <authorList>
            <person name="Sun S."/>
            <person name="Shen X."/>
            <person name="Li Y."/>
            <person name="Li Y."/>
            <person name="Wang S."/>
            <person name="Li R."/>
            <person name="Zhang H."/>
            <person name="Shen G."/>
            <person name="Guo B."/>
            <person name="Wei J."/>
            <person name="Xu J."/>
            <person name="St-Pierre B."/>
            <person name="Chen S."/>
            <person name="Sun C."/>
        </authorList>
    </citation>
    <scope>NUCLEOTIDE SEQUENCE [LARGE SCALE GENOMIC DNA]</scope>
</reference>
<name>A0ACC0BDA0_CATRO</name>
<comment type="caution">
    <text evidence="1">The sequence shown here is derived from an EMBL/GenBank/DDBJ whole genome shotgun (WGS) entry which is preliminary data.</text>
</comment>